<keyword evidence="2" id="KW-1185">Reference proteome</keyword>
<protein>
    <submittedName>
        <fullName evidence="1">Uncharacterized protein</fullName>
    </submittedName>
</protein>
<comment type="caution">
    <text evidence="1">The sequence shown here is derived from an EMBL/GenBank/DDBJ whole genome shotgun (WGS) entry which is preliminary data.</text>
</comment>
<dbReference type="Proteomes" id="UP001195483">
    <property type="component" value="Unassembled WGS sequence"/>
</dbReference>
<sequence length="125" mass="13502">MAQRMAFFWNASAVKRLANGVAINASAVSSIIPEKFMEFDVSCCNILSTQSIFLAPPPVSLVTGYATLTKNSCMRNGMNVLIISIGISYEDVDKSETVKWSEIGRHPTRCATSGTMTSTSDDALI</sequence>
<reference evidence="1" key="2">
    <citation type="journal article" date="2021" name="Genome Biol. Evol.">
        <title>Developing a high-quality reference genome for a parasitic bivalve with doubly uniparental inheritance (Bivalvia: Unionida).</title>
        <authorList>
            <person name="Smith C.H."/>
        </authorList>
    </citation>
    <scope>NUCLEOTIDE SEQUENCE</scope>
    <source>
        <strain evidence="1">CHS0354</strain>
        <tissue evidence="1">Mantle</tissue>
    </source>
</reference>
<dbReference type="AlphaFoldDB" id="A0AAE0TNM0"/>
<accession>A0AAE0TNM0</accession>
<name>A0AAE0TNM0_9BIVA</name>
<organism evidence="1 2">
    <name type="scientific">Potamilus streckersoni</name>
    <dbReference type="NCBI Taxonomy" id="2493646"/>
    <lineage>
        <taxon>Eukaryota</taxon>
        <taxon>Metazoa</taxon>
        <taxon>Spiralia</taxon>
        <taxon>Lophotrochozoa</taxon>
        <taxon>Mollusca</taxon>
        <taxon>Bivalvia</taxon>
        <taxon>Autobranchia</taxon>
        <taxon>Heteroconchia</taxon>
        <taxon>Palaeoheterodonta</taxon>
        <taxon>Unionida</taxon>
        <taxon>Unionoidea</taxon>
        <taxon>Unionidae</taxon>
        <taxon>Ambleminae</taxon>
        <taxon>Lampsilini</taxon>
        <taxon>Potamilus</taxon>
    </lineage>
</organism>
<dbReference type="EMBL" id="JAEAOA010001453">
    <property type="protein sequence ID" value="KAK3612550.1"/>
    <property type="molecule type" value="Genomic_DNA"/>
</dbReference>
<evidence type="ECO:0000313" key="2">
    <source>
        <dbReference type="Proteomes" id="UP001195483"/>
    </source>
</evidence>
<reference evidence="1" key="1">
    <citation type="journal article" date="2021" name="Genome Biol. Evol.">
        <title>A High-Quality Reference Genome for a Parasitic Bivalve with Doubly Uniparental Inheritance (Bivalvia: Unionida).</title>
        <authorList>
            <person name="Smith C.H."/>
        </authorList>
    </citation>
    <scope>NUCLEOTIDE SEQUENCE</scope>
    <source>
        <strain evidence="1">CHS0354</strain>
    </source>
</reference>
<evidence type="ECO:0000313" key="1">
    <source>
        <dbReference type="EMBL" id="KAK3612550.1"/>
    </source>
</evidence>
<gene>
    <name evidence="1" type="ORF">CHS0354_024536</name>
</gene>
<reference evidence="1" key="3">
    <citation type="submission" date="2023-05" db="EMBL/GenBank/DDBJ databases">
        <authorList>
            <person name="Smith C.H."/>
        </authorList>
    </citation>
    <scope>NUCLEOTIDE SEQUENCE</scope>
    <source>
        <strain evidence="1">CHS0354</strain>
        <tissue evidence="1">Mantle</tissue>
    </source>
</reference>
<proteinExistence type="predicted"/>